<evidence type="ECO:0000313" key="1">
    <source>
        <dbReference type="EMBL" id="CAK9862096.1"/>
    </source>
</evidence>
<reference evidence="1" key="1">
    <citation type="submission" date="2024-03" db="EMBL/GenBank/DDBJ databases">
        <authorList>
            <consortium name="ELIXIR-Norway"/>
            <consortium name="Elixir Norway"/>
        </authorList>
    </citation>
    <scope>NUCLEOTIDE SEQUENCE</scope>
</reference>
<accession>A0ABP1AHT3</accession>
<protein>
    <submittedName>
        <fullName evidence="1">Uncharacterized protein</fullName>
    </submittedName>
</protein>
<evidence type="ECO:0000313" key="2">
    <source>
        <dbReference type="Proteomes" id="UP001497522"/>
    </source>
</evidence>
<organism evidence="1 2">
    <name type="scientific">Sphagnum jensenii</name>
    <dbReference type="NCBI Taxonomy" id="128206"/>
    <lineage>
        <taxon>Eukaryota</taxon>
        <taxon>Viridiplantae</taxon>
        <taxon>Streptophyta</taxon>
        <taxon>Embryophyta</taxon>
        <taxon>Bryophyta</taxon>
        <taxon>Sphagnophytina</taxon>
        <taxon>Sphagnopsida</taxon>
        <taxon>Sphagnales</taxon>
        <taxon>Sphagnaceae</taxon>
        <taxon>Sphagnum</taxon>
    </lineage>
</organism>
<dbReference type="Proteomes" id="UP001497522">
    <property type="component" value="Chromosome 12"/>
</dbReference>
<keyword evidence="2" id="KW-1185">Reference proteome</keyword>
<gene>
    <name evidence="1" type="ORF">CSSPJE1EN2_LOCUS5091</name>
</gene>
<sequence length="122" mass="13585">MRSLPFRPDTFVGFPGALRHGALQETVLRRFLLVVVAHLAERGKTHRLQPGPDREASVENLPDEHAHLSWVRVMPDSGRQLGRGCVSQVEVIEEDSHVQCLHRFAYVGVAPFCRVPKKGGVA</sequence>
<dbReference type="EMBL" id="OZ023713">
    <property type="protein sequence ID" value="CAK9862096.1"/>
    <property type="molecule type" value="Genomic_DNA"/>
</dbReference>
<name>A0ABP1AHT3_9BRYO</name>
<proteinExistence type="predicted"/>